<feature type="transmembrane region" description="Helical" evidence="2">
    <location>
        <begin position="89"/>
        <end position="108"/>
    </location>
</feature>
<evidence type="ECO:0000256" key="1">
    <source>
        <dbReference type="SAM" id="MobiDB-lite"/>
    </source>
</evidence>
<evidence type="ECO:0000313" key="4">
    <source>
        <dbReference type="Proteomes" id="UP000735302"/>
    </source>
</evidence>
<evidence type="ECO:0000256" key="2">
    <source>
        <dbReference type="SAM" id="Phobius"/>
    </source>
</evidence>
<comment type="caution">
    <text evidence="3">The sequence shown here is derived from an EMBL/GenBank/DDBJ whole genome shotgun (WGS) entry which is preliminary data.</text>
</comment>
<proteinExistence type="predicted"/>
<dbReference type="EMBL" id="BLXT01006838">
    <property type="protein sequence ID" value="GFO33881.1"/>
    <property type="molecule type" value="Genomic_DNA"/>
</dbReference>
<keyword evidence="2" id="KW-0472">Membrane</keyword>
<gene>
    <name evidence="3" type="ORF">PoB_006038600</name>
</gene>
<sequence length="120" mass="13245">MKPQFIVQIQRLRSAQIRYSKLRKCANNIGLYLHLVFSKKRAASPQQDDLGLFGPPSGQGAGGGARTRDRKVPADLRADLLATVPPTPLLRLSVAIFIYCTAVIRLTLLQYSESPTSFFA</sequence>
<protein>
    <submittedName>
        <fullName evidence="3">Uncharacterized protein</fullName>
    </submittedName>
</protein>
<keyword evidence="4" id="KW-1185">Reference proteome</keyword>
<accession>A0AAV4CPR8</accession>
<keyword evidence="2" id="KW-0812">Transmembrane</keyword>
<organism evidence="3 4">
    <name type="scientific">Plakobranchus ocellatus</name>
    <dbReference type="NCBI Taxonomy" id="259542"/>
    <lineage>
        <taxon>Eukaryota</taxon>
        <taxon>Metazoa</taxon>
        <taxon>Spiralia</taxon>
        <taxon>Lophotrochozoa</taxon>
        <taxon>Mollusca</taxon>
        <taxon>Gastropoda</taxon>
        <taxon>Heterobranchia</taxon>
        <taxon>Euthyneura</taxon>
        <taxon>Panpulmonata</taxon>
        <taxon>Sacoglossa</taxon>
        <taxon>Placobranchoidea</taxon>
        <taxon>Plakobranchidae</taxon>
        <taxon>Plakobranchus</taxon>
    </lineage>
</organism>
<dbReference type="AlphaFoldDB" id="A0AAV4CPR8"/>
<reference evidence="3 4" key="1">
    <citation type="journal article" date="2021" name="Elife">
        <title>Chloroplast acquisition without the gene transfer in kleptoplastic sea slugs, Plakobranchus ocellatus.</title>
        <authorList>
            <person name="Maeda T."/>
            <person name="Takahashi S."/>
            <person name="Yoshida T."/>
            <person name="Shimamura S."/>
            <person name="Takaki Y."/>
            <person name="Nagai Y."/>
            <person name="Toyoda A."/>
            <person name="Suzuki Y."/>
            <person name="Arimoto A."/>
            <person name="Ishii H."/>
            <person name="Satoh N."/>
            <person name="Nishiyama T."/>
            <person name="Hasebe M."/>
            <person name="Maruyama T."/>
            <person name="Minagawa J."/>
            <person name="Obokata J."/>
            <person name="Shigenobu S."/>
        </authorList>
    </citation>
    <scope>NUCLEOTIDE SEQUENCE [LARGE SCALE GENOMIC DNA]</scope>
</reference>
<name>A0AAV4CPR8_9GAST</name>
<dbReference type="Proteomes" id="UP000735302">
    <property type="component" value="Unassembled WGS sequence"/>
</dbReference>
<feature type="region of interest" description="Disordered" evidence="1">
    <location>
        <begin position="48"/>
        <end position="69"/>
    </location>
</feature>
<keyword evidence="2" id="KW-1133">Transmembrane helix</keyword>
<evidence type="ECO:0000313" key="3">
    <source>
        <dbReference type="EMBL" id="GFO33881.1"/>
    </source>
</evidence>